<keyword evidence="19" id="KW-0732">Signal</keyword>
<evidence type="ECO:0000313" key="21">
    <source>
        <dbReference type="Proteomes" id="UP000571554"/>
    </source>
</evidence>
<evidence type="ECO:0000256" key="13">
    <source>
        <dbReference type="ARBA" id="ARBA00023098"/>
    </source>
</evidence>
<evidence type="ECO:0000256" key="16">
    <source>
        <dbReference type="ARBA" id="ARBA00023264"/>
    </source>
</evidence>
<reference evidence="20 21" key="1">
    <citation type="submission" date="2020-08" db="EMBL/GenBank/DDBJ databases">
        <title>Above-ground endophytic microbial communities from plants in different locations in the United States.</title>
        <authorList>
            <person name="Frank C."/>
        </authorList>
    </citation>
    <scope>NUCLEOTIDE SEQUENCE [LARGE SCALE GENOMIC DNA]</scope>
    <source>
        <strain evidence="20 21">WP4_2_2</strain>
    </source>
</reference>
<evidence type="ECO:0000256" key="1">
    <source>
        <dbReference type="ARBA" id="ARBA00001007"/>
    </source>
</evidence>
<evidence type="ECO:0000256" key="15">
    <source>
        <dbReference type="ARBA" id="ARBA00023209"/>
    </source>
</evidence>
<dbReference type="GO" id="GO:0008654">
    <property type="term" value="P:phospholipid biosynthetic process"/>
    <property type="evidence" value="ECO:0007669"/>
    <property type="project" value="UniProtKB-KW"/>
</dbReference>
<comment type="caution">
    <text evidence="20">The sequence shown here is derived from an EMBL/GenBank/DDBJ whole genome shotgun (WGS) entry which is preliminary data.</text>
</comment>
<dbReference type="Gene3D" id="3.30.428.30">
    <property type="entry name" value="HIT family - CDH-like"/>
    <property type="match status" value="1"/>
</dbReference>
<dbReference type="Pfam" id="PF02611">
    <property type="entry name" value="CDH"/>
    <property type="match status" value="1"/>
</dbReference>
<dbReference type="RefSeq" id="WP_183732128.1">
    <property type="nucleotide sequence ID" value="NZ_JACHBW010000004.1"/>
</dbReference>
<keyword evidence="11 20" id="KW-0378">Hydrolase</keyword>
<evidence type="ECO:0000256" key="8">
    <source>
        <dbReference type="ARBA" id="ARBA00022475"/>
    </source>
</evidence>
<keyword evidence="9" id="KW-0444">Lipid biosynthesis</keyword>
<feature type="signal peptide" evidence="19">
    <location>
        <begin position="1"/>
        <end position="33"/>
    </location>
</feature>
<evidence type="ECO:0000256" key="3">
    <source>
        <dbReference type="ARBA" id="ARBA00004927"/>
    </source>
</evidence>
<evidence type="ECO:0000256" key="12">
    <source>
        <dbReference type="ARBA" id="ARBA00022989"/>
    </source>
</evidence>
<protein>
    <recommendedName>
        <fullName evidence="7">CDP-diacylglycerol pyrophosphatase</fullName>
        <ecNumber evidence="6">3.6.1.26</ecNumber>
    </recommendedName>
    <alternativeName>
        <fullName evidence="17">CDP-diacylglycerol phosphatidylhydrolase</fullName>
    </alternativeName>
    <alternativeName>
        <fullName evidence="18">CDP-diglyceride hydrolase</fullName>
    </alternativeName>
</protein>
<evidence type="ECO:0000256" key="18">
    <source>
        <dbReference type="ARBA" id="ARBA00032892"/>
    </source>
</evidence>
<evidence type="ECO:0000256" key="11">
    <source>
        <dbReference type="ARBA" id="ARBA00022801"/>
    </source>
</evidence>
<evidence type="ECO:0000313" key="20">
    <source>
        <dbReference type="EMBL" id="MBB6102094.1"/>
    </source>
</evidence>
<accession>A0A7W9TVH6</accession>
<dbReference type="GO" id="GO:0005886">
    <property type="term" value="C:plasma membrane"/>
    <property type="evidence" value="ECO:0007669"/>
    <property type="project" value="UniProtKB-SubCell"/>
</dbReference>
<keyword evidence="15" id="KW-0594">Phospholipid biosynthesis</keyword>
<evidence type="ECO:0000256" key="7">
    <source>
        <dbReference type="ARBA" id="ARBA00019608"/>
    </source>
</evidence>
<comment type="similarity">
    <text evidence="5">Belongs to the Cdh family.</text>
</comment>
<evidence type="ECO:0000256" key="19">
    <source>
        <dbReference type="SAM" id="SignalP"/>
    </source>
</evidence>
<evidence type="ECO:0000256" key="4">
    <source>
        <dbReference type="ARBA" id="ARBA00005189"/>
    </source>
</evidence>
<dbReference type="EC" id="3.6.1.26" evidence="6"/>
<comment type="catalytic activity">
    <reaction evidence="1">
        <text>a CDP-1,2-diacyl-sn-glycerol + H2O = a 1,2-diacyl-sn-glycero-3-phosphate + CMP + 2 H(+)</text>
        <dbReference type="Rhea" id="RHEA:15221"/>
        <dbReference type="ChEBI" id="CHEBI:15377"/>
        <dbReference type="ChEBI" id="CHEBI:15378"/>
        <dbReference type="ChEBI" id="CHEBI:58332"/>
        <dbReference type="ChEBI" id="CHEBI:58608"/>
        <dbReference type="ChEBI" id="CHEBI:60377"/>
        <dbReference type="EC" id="3.6.1.26"/>
    </reaction>
</comment>
<feature type="chain" id="PRO_5031288984" description="CDP-diacylglycerol pyrophosphatase" evidence="19">
    <location>
        <begin position="34"/>
        <end position="264"/>
    </location>
</feature>
<comment type="pathway">
    <text evidence="3">Phospholipid metabolism; CDP-diacylglycerol degradation; phosphatidate from CDP-diacylglycerol: step 1/1.</text>
</comment>
<evidence type="ECO:0000256" key="5">
    <source>
        <dbReference type="ARBA" id="ARBA00006435"/>
    </source>
</evidence>
<dbReference type="InterPro" id="IPR036265">
    <property type="entry name" value="HIT-like_sf"/>
</dbReference>
<comment type="subcellular location">
    <subcellularLocation>
        <location evidence="2">Cell membrane</location>
        <topology evidence="2">Single-pass membrane protein</topology>
    </subcellularLocation>
</comment>
<evidence type="ECO:0000256" key="14">
    <source>
        <dbReference type="ARBA" id="ARBA00023136"/>
    </source>
</evidence>
<dbReference type="GO" id="GO:0046342">
    <property type="term" value="P:CDP-diacylglycerol catabolic process"/>
    <property type="evidence" value="ECO:0007669"/>
    <property type="project" value="UniProtKB-UniPathway"/>
</dbReference>
<gene>
    <name evidence="20" type="ORF">F4827_001942</name>
</gene>
<dbReference type="SUPFAM" id="SSF54197">
    <property type="entry name" value="HIT-like"/>
    <property type="match status" value="1"/>
</dbReference>
<evidence type="ECO:0000256" key="6">
    <source>
        <dbReference type="ARBA" id="ARBA00012375"/>
    </source>
</evidence>
<dbReference type="InterPro" id="IPR003763">
    <property type="entry name" value="CDP-diacylglyc_Pase"/>
</dbReference>
<dbReference type="UniPathway" id="UPA00609">
    <property type="reaction ID" value="UER00664"/>
</dbReference>
<dbReference type="GO" id="GO:0008715">
    <property type="term" value="F:CDP-diacylglycerol diphosphatase activity"/>
    <property type="evidence" value="ECO:0007669"/>
    <property type="project" value="UniProtKB-EC"/>
</dbReference>
<evidence type="ECO:0000256" key="17">
    <source>
        <dbReference type="ARBA" id="ARBA00032888"/>
    </source>
</evidence>
<dbReference type="Proteomes" id="UP000571554">
    <property type="component" value="Unassembled WGS sequence"/>
</dbReference>
<keyword evidence="8" id="KW-1003">Cell membrane</keyword>
<dbReference type="PIRSF" id="PIRSF001273">
    <property type="entry name" value="CDH"/>
    <property type="match status" value="1"/>
</dbReference>
<organism evidence="20 21">
    <name type="scientific">Paraburkholderia bannensis</name>
    <dbReference type="NCBI Taxonomy" id="765414"/>
    <lineage>
        <taxon>Bacteria</taxon>
        <taxon>Pseudomonadati</taxon>
        <taxon>Pseudomonadota</taxon>
        <taxon>Betaproteobacteria</taxon>
        <taxon>Burkholderiales</taxon>
        <taxon>Burkholderiaceae</taxon>
        <taxon>Paraburkholderia</taxon>
    </lineage>
</organism>
<keyword evidence="21" id="KW-1185">Reference proteome</keyword>
<name>A0A7W9TVH6_9BURK</name>
<keyword evidence="14" id="KW-0472">Membrane</keyword>
<proteinExistence type="inferred from homology"/>
<keyword evidence="13" id="KW-0443">Lipid metabolism</keyword>
<evidence type="ECO:0000256" key="9">
    <source>
        <dbReference type="ARBA" id="ARBA00022516"/>
    </source>
</evidence>
<dbReference type="EMBL" id="JACHBW010000004">
    <property type="protein sequence ID" value="MBB6102094.1"/>
    <property type="molecule type" value="Genomic_DNA"/>
</dbReference>
<keyword evidence="16" id="KW-1208">Phospholipid metabolism</keyword>
<evidence type="ECO:0000256" key="10">
    <source>
        <dbReference type="ARBA" id="ARBA00022692"/>
    </source>
</evidence>
<keyword evidence="12" id="KW-1133">Transmembrane helix</keyword>
<dbReference type="AlphaFoldDB" id="A0A7W9TVH6"/>
<comment type="pathway">
    <text evidence="4">Lipid metabolism.</text>
</comment>
<sequence length="264" mass="28603">MFRIRHAAAAPSSPRRYASLAAALGASLIAALAATGCVRLSTFDPNGLWKVVGEQCVPNARDKGQPGPCTTVDFQKRYAVLKDISGRAQYLLIPTDRVSGIESPDILYGGSPEYWAGAWAAGRYVNDKLKMTLTPTQLGLEINSSQQRSQNQLHIHVDCMRNDIADALAPYRHDAPGSWRWATLDGKRYRVTRVTSLTDRDNPFRVVERSLDPQQAMATQTILVTGAGADTAHDGWLVVNSAQDLDGGTGTAEGLLDHSCALAR</sequence>
<keyword evidence="10" id="KW-0812">Transmembrane</keyword>
<evidence type="ECO:0000256" key="2">
    <source>
        <dbReference type="ARBA" id="ARBA00004162"/>
    </source>
</evidence>